<keyword evidence="1" id="KW-1133">Transmembrane helix</keyword>
<dbReference type="InterPro" id="IPR025746">
    <property type="entry name" value="PilX_N_dom"/>
</dbReference>
<gene>
    <name evidence="3" type="ORF">ACFOMG_14095</name>
</gene>
<name>A0ABV7VWW1_9GAMM</name>
<dbReference type="Proteomes" id="UP001595722">
    <property type="component" value="Unassembled WGS sequence"/>
</dbReference>
<reference evidence="4" key="1">
    <citation type="journal article" date="2019" name="Int. J. Syst. Evol. Microbiol.">
        <title>The Global Catalogue of Microorganisms (GCM) 10K type strain sequencing project: providing services to taxonomists for standard genome sequencing and annotation.</title>
        <authorList>
            <consortium name="The Broad Institute Genomics Platform"/>
            <consortium name="The Broad Institute Genome Sequencing Center for Infectious Disease"/>
            <person name="Wu L."/>
            <person name="Ma J."/>
        </authorList>
    </citation>
    <scope>NUCLEOTIDE SEQUENCE [LARGE SCALE GENOMIC DNA]</scope>
    <source>
        <strain evidence="4">KCTC 42424</strain>
    </source>
</reference>
<evidence type="ECO:0000256" key="1">
    <source>
        <dbReference type="SAM" id="Phobius"/>
    </source>
</evidence>
<keyword evidence="1" id="KW-0472">Membrane</keyword>
<keyword evidence="1" id="KW-0812">Transmembrane</keyword>
<dbReference type="Pfam" id="PF14341">
    <property type="entry name" value="PilX_N"/>
    <property type="match status" value="1"/>
</dbReference>
<organism evidence="3 4">
    <name type="scientific">Bacterioplanoides pacificum</name>
    <dbReference type="NCBI Taxonomy" id="1171596"/>
    <lineage>
        <taxon>Bacteria</taxon>
        <taxon>Pseudomonadati</taxon>
        <taxon>Pseudomonadota</taxon>
        <taxon>Gammaproteobacteria</taxon>
        <taxon>Oceanospirillales</taxon>
        <taxon>Oceanospirillaceae</taxon>
        <taxon>Bacterioplanoides</taxon>
    </lineage>
</organism>
<dbReference type="EMBL" id="JBHRYB010000014">
    <property type="protein sequence ID" value="MFC3681231.1"/>
    <property type="molecule type" value="Genomic_DNA"/>
</dbReference>
<dbReference type="RefSeq" id="WP_376867520.1">
    <property type="nucleotide sequence ID" value="NZ_JBHRYB010000014.1"/>
</dbReference>
<feature type="domain" description="Type 4 fimbrial biogenesis protein PilX N-terminal" evidence="2">
    <location>
        <begin position="6"/>
        <end position="46"/>
    </location>
</feature>
<keyword evidence="4" id="KW-1185">Reference proteome</keyword>
<evidence type="ECO:0000313" key="3">
    <source>
        <dbReference type="EMBL" id="MFC3681231.1"/>
    </source>
</evidence>
<protein>
    <recommendedName>
        <fullName evidence="2">Type 4 fimbrial biogenesis protein PilX N-terminal domain-containing protein</fullName>
    </recommendedName>
</protein>
<sequence>MSLKHRGSALIISLIILNVITLGAMVAIQRSTVQIRMISNLQHQQEIHNATLGTLNYLYDQLENNTLLQNQVIIKAETLYQQSLESTGENSIDPKYDPFAAFAALTQPTFQSKSIKQDGISAKVRSLPSPAGAQFYLKGKGGCGNGCSVRHAAINVTTVSKNDTITRSQEIGVRRLAPGGTAQ</sequence>
<feature type="transmembrane region" description="Helical" evidence="1">
    <location>
        <begin position="6"/>
        <end position="28"/>
    </location>
</feature>
<comment type="caution">
    <text evidence="3">The sequence shown here is derived from an EMBL/GenBank/DDBJ whole genome shotgun (WGS) entry which is preliminary data.</text>
</comment>
<proteinExistence type="predicted"/>
<evidence type="ECO:0000313" key="4">
    <source>
        <dbReference type="Proteomes" id="UP001595722"/>
    </source>
</evidence>
<accession>A0ABV7VWW1</accession>
<evidence type="ECO:0000259" key="2">
    <source>
        <dbReference type="Pfam" id="PF14341"/>
    </source>
</evidence>